<evidence type="ECO:0000256" key="3">
    <source>
        <dbReference type="RuleBase" id="RU003345"/>
    </source>
</evidence>
<dbReference type="InterPro" id="IPR015590">
    <property type="entry name" value="Aldehyde_DH_dom"/>
</dbReference>
<evidence type="ECO:0000256" key="2">
    <source>
        <dbReference type="PROSITE-ProRule" id="PRU10007"/>
    </source>
</evidence>
<dbReference type="FunFam" id="3.40.309.10:FF:000009">
    <property type="entry name" value="Aldehyde dehydrogenase A"/>
    <property type="match status" value="1"/>
</dbReference>
<dbReference type="PANTHER" id="PTHR11699">
    <property type="entry name" value="ALDEHYDE DEHYDROGENASE-RELATED"/>
    <property type="match status" value="1"/>
</dbReference>
<dbReference type="Pfam" id="PF00171">
    <property type="entry name" value="Aldedh"/>
    <property type="match status" value="1"/>
</dbReference>
<name>A0AAV3TDQ1_9EURY</name>
<feature type="active site" evidence="2">
    <location>
        <position position="259"/>
    </location>
</feature>
<comment type="similarity">
    <text evidence="3">Belongs to the aldehyde dehydrogenase family.</text>
</comment>
<dbReference type="InterPro" id="IPR016162">
    <property type="entry name" value="Ald_DH_N"/>
</dbReference>
<dbReference type="InterPro" id="IPR029510">
    <property type="entry name" value="Ald_DH_CS_GLU"/>
</dbReference>
<evidence type="ECO:0000259" key="4">
    <source>
        <dbReference type="Pfam" id="PF00171"/>
    </source>
</evidence>
<sequence length="535" mass="57160">MYHTRMNTEWADADRLAALREGITVVGDRDEMSVEAPATGEEIGAVPACTDEDVAEATERARAARADWVERPIEERVAAIDRFHDLLLDRRSDVLDLIQVETGKTRRDAVEEVMDVAVNARHYGNRAPKLLESERRSGAIPLATKAVVRRRPVGVVGLISPWNYPVVLTVSDALPALLAGNAVVCKPAAETTHVALLARELLIEAGVPGDLFQVVSGSGERLGEPLIDRVDFVGFTGSTAVGREVAALAGRNLLPSSLELGGKNPLLVLDDADPESAAAGAVRASFANAGQLCISTERLYVHESVYDAFVDEFVAATRDLSLGAEIGFGADVGSLQSQAQLDKVRSHVEDAVEHGADVLTGGRARPDLGPYCFEPTVLAGVTPEMDAHDEETFGPVVSLYEVGSVDEAVGRANDSEYGLNASVWTSDEPRGERVAERIDCGTVNVNEGYAAAWASVDAPMGGMGDSGIGRRHGDEGLTKYTETQTVATQRFAPIGPGPLPDNLWAAGLVPALRAWKRVSELGRARTWTNLLGWRS</sequence>
<feature type="domain" description="Aldehyde dehydrogenase" evidence="4">
    <location>
        <begin position="30"/>
        <end position="486"/>
    </location>
</feature>
<dbReference type="Gene3D" id="3.40.309.10">
    <property type="entry name" value="Aldehyde Dehydrogenase, Chain A, domain 2"/>
    <property type="match status" value="1"/>
</dbReference>
<gene>
    <name evidence="5" type="ORF">GCM10009020_30480</name>
</gene>
<protein>
    <submittedName>
        <fullName evidence="5">Succinic semialdehyde dehydrogenase</fullName>
    </submittedName>
</protein>
<keyword evidence="6" id="KW-1185">Reference proteome</keyword>
<dbReference type="EMBL" id="BAAADV010000007">
    <property type="protein sequence ID" value="GAA0679772.1"/>
    <property type="molecule type" value="Genomic_DNA"/>
</dbReference>
<dbReference type="Proteomes" id="UP001500420">
    <property type="component" value="Unassembled WGS sequence"/>
</dbReference>
<dbReference type="InterPro" id="IPR016161">
    <property type="entry name" value="Ald_DH/histidinol_DH"/>
</dbReference>
<dbReference type="SUPFAM" id="SSF53720">
    <property type="entry name" value="ALDH-like"/>
    <property type="match status" value="1"/>
</dbReference>
<dbReference type="NCBIfam" id="NF006916">
    <property type="entry name" value="PRK09407.1"/>
    <property type="match status" value="1"/>
</dbReference>
<evidence type="ECO:0000313" key="6">
    <source>
        <dbReference type="Proteomes" id="UP001500420"/>
    </source>
</evidence>
<proteinExistence type="inferred from homology"/>
<dbReference type="InterPro" id="IPR016163">
    <property type="entry name" value="Ald_DH_C"/>
</dbReference>
<dbReference type="GO" id="GO:0016620">
    <property type="term" value="F:oxidoreductase activity, acting on the aldehyde or oxo group of donors, NAD or NADP as acceptor"/>
    <property type="evidence" value="ECO:0007669"/>
    <property type="project" value="InterPro"/>
</dbReference>
<accession>A0AAV3TDQ1</accession>
<comment type="caution">
    <text evidence="5">The sequence shown here is derived from an EMBL/GenBank/DDBJ whole genome shotgun (WGS) entry which is preliminary data.</text>
</comment>
<reference evidence="5 6" key="1">
    <citation type="journal article" date="2019" name="Int. J. Syst. Evol. Microbiol.">
        <title>The Global Catalogue of Microorganisms (GCM) 10K type strain sequencing project: providing services to taxonomists for standard genome sequencing and annotation.</title>
        <authorList>
            <consortium name="The Broad Institute Genomics Platform"/>
            <consortium name="The Broad Institute Genome Sequencing Center for Infectious Disease"/>
            <person name="Wu L."/>
            <person name="Ma J."/>
        </authorList>
    </citation>
    <scope>NUCLEOTIDE SEQUENCE [LARGE SCALE GENOMIC DNA]</scope>
    <source>
        <strain evidence="5 6">JCM 16328</strain>
    </source>
</reference>
<dbReference type="Gene3D" id="3.40.605.10">
    <property type="entry name" value="Aldehyde Dehydrogenase, Chain A, domain 1"/>
    <property type="match status" value="1"/>
</dbReference>
<evidence type="ECO:0000256" key="1">
    <source>
        <dbReference type="ARBA" id="ARBA00023002"/>
    </source>
</evidence>
<dbReference type="AlphaFoldDB" id="A0AAV3TDQ1"/>
<dbReference type="PROSITE" id="PS00687">
    <property type="entry name" value="ALDEHYDE_DEHYDR_GLU"/>
    <property type="match status" value="1"/>
</dbReference>
<keyword evidence="1 3" id="KW-0560">Oxidoreductase</keyword>
<organism evidence="5 6">
    <name type="scientific">Natronoarchaeum mannanilyticum</name>
    <dbReference type="NCBI Taxonomy" id="926360"/>
    <lineage>
        <taxon>Archaea</taxon>
        <taxon>Methanobacteriati</taxon>
        <taxon>Methanobacteriota</taxon>
        <taxon>Stenosarchaea group</taxon>
        <taxon>Halobacteria</taxon>
        <taxon>Halobacteriales</taxon>
        <taxon>Natronoarchaeaceae</taxon>
    </lineage>
</organism>
<evidence type="ECO:0000313" key="5">
    <source>
        <dbReference type="EMBL" id="GAA0679772.1"/>
    </source>
</evidence>